<organism evidence="1 2">
    <name type="scientific">Racocetra persica</name>
    <dbReference type="NCBI Taxonomy" id="160502"/>
    <lineage>
        <taxon>Eukaryota</taxon>
        <taxon>Fungi</taxon>
        <taxon>Fungi incertae sedis</taxon>
        <taxon>Mucoromycota</taxon>
        <taxon>Glomeromycotina</taxon>
        <taxon>Glomeromycetes</taxon>
        <taxon>Diversisporales</taxon>
        <taxon>Gigasporaceae</taxon>
        <taxon>Racocetra</taxon>
    </lineage>
</organism>
<protein>
    <submittedName>
        <fullName evidence="1">20117_t:CDS:1</fullName>
    </submittedName>
</protein>
<name>A0ACA9R2X2_9GLOM</name>
<sequence length="201" mass="23772">LHRYNMCRTAFELLLDAIEENRLITLGLPRTKQEVLDYLETRKQNIEPDYQISLALSHQLGLVEEELMIARRVNNQQDKLNQINSLVYPNQPFDFQTFRAEIKRLKVQDLTSQILLKNQELEQLINTAKEQLTRAEKYILEQLIQKHSKIFQSNDNSDNEGLNELREILSETLIQEELQTLLNKQIEIFTLEKHLNDLQTE</sequence>
<dbReference type="EMBL" id="CAJVQC010042063">
    <property type="protein sequence ID" value="CAG8774377.1"/>
    <property type="molecule type" value="Genomic_DNA"/>
</dbReference>
<dbReference type="Proteomes" id="UP000789920">
    <property type="component" value="Unassembled WGS sequence"/>
</dbReference>
<comment type="caution">
    <text evidence="1">The sequence shown here is derived from an EMBL/GenBank/DDBJ whole genome shotgun (WGS) entry which is preliminary data.</text>
</comment>
<gene>
    <name evidence="1" type="ORF">RPERSI_LOCUS16796</name>
</gene>
<accession>A0ACA9R2X2</accession>
<keyword evidence="2" id="KW-1185">Reference proteome</keyword>
<feature type="non-terminal residue" evidence="1">
    <location>
        <position position="1"/>
    </location>
</feature>
<proteinExistence type="predicted"/>
<reference evidence="1" key="1">
    <citation type="submission" date="2021-06" db="EMBL/GenBank/DDBJ databases">
        <authorList>
            <person name="Kallberg Y."/>
            <person name="Tangrot J."/>
            <person name="Rosling A."/>
        </authorList>
    </citation>
    <scope>NUCLEOTIDE SEQUENCE</scope>
    <source>
        <strain evidence="1">MA461A</strain>
    </source>
</reference>
<evidence type="ECO:0000313" key="2">
    <source>
        <dbReference type="Proteomes" id="UP000789920"/>
    </source>
</evidence>
<evidence type="ECO:0000313" key="1">
    <source>
        <dbReference type="EMBL" id="CAG8774377.1"/>
    </source>
</evidence>